<dbReference type="InterPro" id="IPR012337">
    <property type="entry name" value="RNaseH-like_sf"/>
</dbReference>
<evidence type="ECO:0000313" key="2">
    <source>
        <dbReference type="Proteomes" id="UP000245535"/>
    </source>
</evidence>
<accession>A0A315YYG3</accession>
<protein>
    <recommendedName>
        <fullName evidence="3">Integrase-like protein</fullName>
    </recommendedName>
</protein>
<sequence length="86" mass="9971">MGLRSVLKRKYVITTDSRHDQLVAENVLNRNFTENKLGKTWVSGITYIRVSDQWVYLTTMIDLTDRKVVSYSLSEDMSTKNTVLRA</sequence>
<dbReference type="RefSeq" id="WP_109622737.1">
    <property type="nucleotide sequence ID" value="NZ_QGDO01000010.1"/>
</dbReference>
<gene>
    <name evidence="1" type="ORF">BC781_11027</name>
</gene>
<dbReference type="InterPro" id="IPR050900">
    <property type="entry name" value="Transposase_IS3/IS150/IS904"/>
</dbReference>
<evidence type="ECO:0000313" key="1">
    <source>
        <dbReference type="EMBL" id="PWJ34986.1"/>
    </source>
</evidence>
<evidence type="ECO:0008006" key="3">
    <source>
        <dbReference type="Google" id="ProtNLM"/>
    </source>
</evidence>
<dbReference type="OrthoDB" id="9815231at2"/>
<reference evidence="1 2" key="1">
    <citation type="submission" date="2018-03" db="EMBL/GenBank/DDBJ databases">
        <title>Genomic Encyclopedia of Archaeal and Bacterial Type Strains, Phase II (KMG-II): from individual species to whole genera.</title>
        <authorList>
            <person name="Goeker M."/>
        </authorList>
    </citation>
    <scope>NUCLEOTIDE SEQUENCE [LARGE SCALE GENOMIC DNA]</scope>
    <source>
        <strain evidence="1 2">DSM 28229</strain>
    </source>
</reference>
<comment type="caution">
    <text evidence="1">The sequence shown here is derived from an EMBL/GenBank/DDBJ whole genome shotgun (WGS) entry which is preliminary data.</text>
</comment>
<dbReference type="AlphaFoldDB" id="A0A315YYG3"/>
<dbReference type="EMBL" id="QGDO01000010">
    <property type="protein sequence ID" value="PWJ34986.1"/>
    <property type="molecule type" value="Genomic_DNA"/>
</dbReference>
<dbReference type="PANTHER" id="PTHR46889:SF4">
    <property type="entry name" value="TRANSPOSASE INSO FOR INSERTION SEQUENCE ELEMENT IS911B-RELATED"/>
    <property type="match status" value="1"/>
</dbReference>
<dbReference type="Proteomes" id="UP000245535">
    <property type="component" value="Unassembled WGS sequence"/>
</dbReference>
<keyword evidence="2" id="KW-1185">Reference proteome</keyword>
<name>A0A315YYG3_SEDFL</name>
<dbReference type="PANTHER" id="PTHR46889">
    <property type="entry name" value="TRANSPOSASE INSF FOR INSERTION SEQUENCE IS3B-RELATED"/>
    <property type="match status" value="1"/>
</dbReference>
<proteinExistence type="predicted"/>
<dbReference type="SUPFAM" id="SSF53098">
    <property type="entry name" value="Ribonuclease H-like"/>
    <property type="match status" value="1"/>
</dbReference>
<organism evidence="1 2">
    <name type="scientific">Sediminitomix flava</name>
    <dbReference type="NCBI Taxonomy" id="379075"/>
    <lineage>
        <taxon>Bacteria</taxon>
        <taxon>Pseudomonadati</taxon>
        <taxon>Bacteroidota</taxon>
        <taxon>Cytophagia</taxon>
        <taxon>Cytophagales</taxon>
        <taxon>Flammeovirgaceae</taxon>
        <taxon>Sediminitomix</taxon>
    </lineage>
</organism>